<dbReference type="EMBL" id="JAGPXD010000005">
    <property type="protein sequence ID" value="KAH7353826.1"/>
    <property type="molecule type" value="Genomic_DNA"/>
</dbReference>
<dbReference type="GO" id="GO:0045145">
    <property type="term" value="F:single-stranded DNA 5'-3' DNA exonuclease activity"/>
    <property type="evidence" value="ECO:0007669"/>
    <property type="project" value="InterPro"/>
</dbReference>
<dbReference type="AlphaFoldDB" id="A0A8K0X133"/>
<sequence length="493" mass="54799">MAVVSCLDDESDYGFDAEEESLLSQLLSDLPTPPSGDKLPLAQSVAIASRFAAVDRATVENDEFSTNPSGSQPGAALSALLPQPGTLPTELPRGDEIAHLPDMNRSISGLKPSHNPAAEGAGLEAKDDRPPLQRFRSFPRKPFSVSDLTASSWCELQYWYTLTKLPYGRKTRTAAMKEGTKIHKDLEDEVHTTVHVEITTKEDAFGLRVWNLIQGLRTLRETGLTRELEVWGLVDGNFVNGIIDGVSHTHPEPQNEKQPDAQTPDQPSITSFFPSSAPSGPLVYLTDVKTRGTRKAANTAQLRPAMVQLYLYHRLLSEMAAQKLDFYKVFRRYNLDPDDFFSDTFLAQMMSMHETEFFDSSPPASSPPGSSPDFIKYRSLRELIPLLSSEISQTFPQGAASIAPLLSVEYRFRGDGSLIDNRTFPMDGAALDAYLGGSLQWWKGERDPQGVQIEDAWKCMMCEFADDCTWRRGLDEARLASVRRRLQTKRSGS</sequence>
<gene>
    <name evidence="8" type="ORF">B0T11DRAFT_121089</name>
</gene>
<comment type="subunit">
    <text evidence="3">Monomer.</text>
</comment>
<evidence type="ECO:0000256" key="4">
    <source>
        <dbReference type="ARBA" id="ARBA00022485"/>
    </source>
</evidence>
<comment type="similarity">
    <text evidence="2">Belongs to the EXO5 family.</text>
</comment>
<dbReference type="PANTHER" id="PTHR14464">
    <property type="entry name" value="EXONUCLEASE V"/>
    <property type="match status" value="1"/>
</dbReference>
<keyword evidence="4" id="KW-0479">Metal-binding</keyword>
<evidence type="ECO:0000256" key="5">
    <source>
        <dbReference type="ARBA" id="ARBA00022722"/>
    </source>
</evidence>
<evidence type="ECO:0000256" key="2">
    <source>
        <dbReference type="ARBA" id="ARBA00009797"/>
    </source>
</evidence>
<comment type="cofactor">
    <cofactor evidence="1">
        <name>[4Fe-4S] cluster</name>
        <dbReference type="ChEBI" id="CHEBI:49883"/>
    </cofactor>
</comment>
<dbReference type="GO" id="GO:0005634">
    <property type="term" value="C:nucleus"/>
    <property type="evidence" value="ECO:0007669"/>
    <property type="project" value="TreeGrafter"/>
</dbReference>
<evidence type="ECO:0000256" key="1">
    <source>
        <dbReference type="ARBA" id="ARBA00001966"/>
    </source>
</evidence>
<accession>A0A8K0X133</accession>
<dbReference type="PANTHER" id="PTHR14464:SF4">
    <property type="entry name" value="EXONUCLEASE V"/>
    <property type="match status" value="1"/>
</dbReference>
<evidence type="ECO:0000313" key="9">
    <source>
        <dbReference type="Proteomes" id="UP000813385"/>
    </source>
</evidence>
<evidence type="ECO:0000313" key="8">
    <source>
        <dbReference type="EMBL" id="KAH7353826.1"/>
    </source>
</evidence>
<dbReference type="GO" id="GO:0051539">
    <property type="term" value="F:4 iron, 4 sulfur cluster binding"/>
    <property type="evidence" value="ECO:0007669"/>
    <property type="project" value="UniProtKB-KW"/>
</dbReference>
<keyword evidence="4" id="KW-0408">Iron</keyword>
<organism evidence="8 9">
    <name type="scientific">Plectosphaerella cucumerina</name>
    <dbReference type="NCBI Taxonomy" id="40658"/>
    <lineage>
        <taxon>Eukaryota</taxon>
        <taxon>Fungi</taxon>
        <taxon>Dikarya</taxon>
        <taxon>Ascomycota</taxon>
        <taxon>Pezizomycotina</taxon>
        <taxon>Sordariomycetes</taxon>
        <taxon>Hypocreomycetidae</taxon>
        <taxon>Glomerellales</taxon>
        <taxon>Plectosphaerellaceae</taxon>
        <taxon>Plectosphaerella</taxon>
    </lineage>
</organism>
<keyword evidence="6 8" id="KW-0378">Hydrolase</keyword>
<dbReference type="GO" id="GO:0036297">
    <property type="term" value="P:interstrand cross-link repair"/>
    <property type="evidence" value="ECO:0007669"/>
    <property type="project" value="TreeGrafter"/>
</dbReference>
<protein>
    <submittedName>
        <fullName evidence="8">Exonuclease V a 5' deoxyribonuclease-domain-containing protein</fullName>
    </submittedName>
</protein>
<feature type="region of interest" description="Disordered" evidence="7">
    <location>
        <begin position="111"/>
        <end position="131"/>
    </location>
</feature>
<proteinExistence type="inferred from homology"/>
<dbReference type="Proteomes" id="UP000813385">
    <property type="component" value="Unassembled WGS sequence"/>
</dbReference>
<keyword evidence="4" id="KW-0411">Iron-sulfur</keyword>
<evidence type="ECO:0000256" key="6">
    <source>
        <dbReference type="ARBA" id="ARBA00022839"/>
    </source>
</evidence>
<keyword evidence="5" id="KW-0540">Nuclease</keyword>
<comment type="caution">
    <text evidence="8">The sequence shown here is derived from an EMBL/GenBank/DDBJ whole genome shotgun (WGS) entry which is preliminary data.</text>
</comment>
<keyword evidence="6 8" id="KW-0269">Exonuclease</keyword>
<evidence type="ECO:0000256" key="7">
    <source>
        <dbReference type="SAM" id="MobiDB-lite"/>
    </source>
</evidence>
<feature type="region of interest" description="Disordered" evidence="7">
    <location>
        <begin position="61"/>
        <end position="87"/>
    </location>
</feature>
<feature type="region of interest" description="Disordered" evidence="7">
    <location>
        <begin position="244"/>
        <end position="276"/>
    </location>
</feature>
<dbReference type="Pfam" id="PF09810">
    <property type="entry name" value="Exo5"/>
    <property type="match status" value="1"/>
</dbReference>
<dbReference type="InterPro" id="IPR019190">
    <property type="entry name" value="EXOV"/>
</dbReference>
<name>A0A8K0X133_9PEZI</name>
<keyword evidence="4" id="KW-0004">4Fe-4S</keyword>
<evidence type="ECO:0000256" key="3">
    <source>
        <dbReference type="ARBA" id="ARBA00011245"/>
    </source>
</evidence>
<dbReference type="OrthoDB" id="354769at2759"/>
<feature type="compositionally biased region" description="Polar residues" evidence="7">
    <location>
        <begin position="260"/>
        <end position="276"/>
    </location>
</feature>
<reference evidence="8" key="1">
    <citation type="journal article" date="2021" name="Nat. Commun.">
        <title>Genetic determinants of endophytism in the Arabidopsis root mycobiome.</title>
        <authorList>
            <person name="Mesny F."/>
            <person name="Miyauchi S."/>
            <person name="Thiergart T."/>
            <person name="Pickel B."/>
            <person name="Atanasova L."/>
            <person name="Karlsson M."/>
            <person name="Huettel B."/>
            <person name="Barry K.W."/>
            <person name="Haridas S."/>
            <person name="Chen C."/>
            <person name="Bauer D."/>
            <person name="Andreopoulos W."/>
            <person name="Pangilinan J."/>
            <person name="LaButti K."/>
            <person name="Riley R."/>
            <person name="Lipzen A."/>
            <person name="Clum A."/>
            <person name="Drula E."/>
            <person name="Henrissat B."/>
            <person name="Kohler A."/>
            <person name="Grigoriev I.V."/>
            <person name="Martin F.M."/>
            <person name="Hacquard S."/>
        </authorList>
    </citation>
    <scope>NUCLEOTIDE SEQUENCE</scope>
    <source>
        <strain evidence="8">MPI-CAGE-AT-0016</strain>
    </source>
</reference>
<dbReference type="GO" id="GO:0005739">
    <property type="term" value="C:mitochondrion"/>
    <property type="evidence" value="ECO:0007669"/>
    <property type="project" value="TreeGrafter"/>
</dbReference>
<feature type="compositionally biased region" description="Basic and acidic residues" evidence="7">
    <location>
        <begin position="247"/>
        <end position="259"/>
    </location>
</feature>
<keyword evidence="9" id="KW-1185">Reference proteome</keyword>